<proteinExistence type="predicted"/>
<comment type="caution">
    <text evidence="2">The sequence shown here is derived from an EMBL/GenBank/DDBJ whole genome shotgun (WGS) entry which is preliminary data.</text>
</comment>
<dbReference type="PANTHER" id="PTHR43433">
    <property type="entry name" value="HYDROLASE, ALPHA/BETA FOLD FAMILY PROTEIN"/>
    <property type="match status" value="1"/>
</dbReference>
<keyword evidence="2" id="KW-0378">Hydrolase</keyword>
<dbReference type="PRINTS" id="PR00111">
    <property type="entry name" value="ABHYDROLASE"/>
</dbReference>
<dbReference type="SUPFAM" id="SSF53474">
    <property type="entry name" value="alpha/beta-Hydrolases"/>
    <property type="match status" value="1"/>
</dbReference>
<accession>A0A9P7YD37</accession>
<keyword evidence="3" id="KW-1185">Reference proteome</keyword>
<feature type="domain" description="AB hydrolase-1" evidence="1">
    <location>
        <begin position="38"/>
        <end position="267"/>
    </location>
</feature>
<gene>
    <name evidence="2" type="ORF">BJ875DRAFT_471203</name>
</gene>
<dbReference type="AlphaFoldDB" id="A0A9P7YD37"/>
<dbReference type="PANTHER" id="PTHR43433:SF10">
    <property type="entry name" value="AB HYDROLASE-1 DOMAIN-CONTAINING PROTEIN"/>
    <property type="match status" value="1"/>
</dbReference>
<dbReference type="EMBL" id="MU251643">
    <property type="protein sequence ID" value="KAG9230808.1"/>
    <property type="molecule type" value="Genomic_DNA"/>
</dbReference>
<dbReference type="InterPro" id="IPR029058">
    <property type="entry name" value="AB_hydrolase_fold"/>
</dbReference>
<dbReference type="GO" id="GO:0016787">
    <property type="term" value="F:hydrolase activity"/>
    <property type="evidence" value="ECO:0007669"/>
    <property type="project" value="UniProtKB-KW"/>
</dbReference>
<dbReference type="Proteomes" id="UP000824998">
    <property type="component" value="Unassembled WGS sequence"/>
</dbReference>
<dbReference type="Pfam" id="PF00561">
    <property type="entry name" value="Abhydrolase_1"/>
    <property type="match status" value="1"/>
</dbReference>
<evidence type="ECO:0000313" key="2">
    <source>
        <dbReference type="EMBL" id="KAG9230808.1"/>
    </source>
</evidence>
<name>A0A9P7YD37_9HELO</name>
<organism evidence="2 3">
    <name type="scientific">Amylocarpus encephaloides</name>
    <dbReference type="NCBI Taxonomy" id="45428"/>
    <lineage>
        <taxon>Eukaryota</taxon>
        <taxon>Fungi</taxon>
        <taxon>Dikarya</taxon>
        <taxon>Ascomycota</taxon>
        <taxon>Pezizomycotina</taxon>
        <taxon>Leotiomycetes</taxon>
        <taxon>Helotiales</taxon>
        <taxon>Helotiales incertae sedis</taxon>
        <taxon>Amylocarpus</taxon>
    </lineage>
</organism>
<evidence type="ECO:0000313" key="3">
    <source>
        <dbReference type="Proteomes" id="UP000824998"/>
    </source>
</evidence>
<dbReference type="InterPro" id="IPR000073">
    <property type="entry name" value="AB_hydrolase_1"/>
</dbReference>
<protein>
    <submittedName>
        <fullName evidence="2">Alpha/Beta hydrolase protein</fullName>
    </submittedName>
</protein>
<dbReference type="InterPro" id="IPR050471">
    <property type="entry name" value="AB_hydrolase"/>
</dbReference>
<sequence length="311" mass="34105">MYTQETAITLYADAKGTKLAYRRLGVDSGIPLVMLMHFRGNMDFWDPALINALARSRPIILLDNAGIGKSEGEIPICLHGWAENVINLLEVLNVPQIDLLGFSMGGGAAQHVALAAPQLVRRLILAGTRTSGNPGTVIGPRDIFKELAETTSEKEFEGAVALSFFNPSPHGKAAARASWERVMSRAHQRSPHLDPKSAQRQTQAFKRFSDPHPLNPFERIGELKMPVLVANGDNDLLIPTINSIELVNILPNGYLHVYPNSGHGFLFQYAELFTSHVAIFLDSEGLDGFGEVASRLYNKERRTTEGPASLL</sequence>
<dbReference type="OrthoDB" id="8119704at2759"/>
<reference evidence="2" key="1">
    <citation type="journal article" date="2021" name="IMA Fungus">
        <title>Genomic characterization of three marine fungi, including Emericellopsis atlantica sp. nov. with signatures of a generalist lifestyle and marine biomass degradation.</title>
        <authorList>
            <person name="Hagestad O.C."/>
            <person name="Hou L."/>
            <person name="Andersen J.H."/>
            <person name="Hansen E.H."/>
            <person name="Altermark B."/>
            <person name="Li C."/>
            <person name="Kuhnert E."/>
            <person name="Cox R.J."/>
            <person name="Crous P.W."/>
            <person name="Spatafora J.W."/>
            <person name="Lail K."/>
            <person name="Amirebrahimi M."/>
            <person name="Lipzen A."/>
            <person name="Pangilinan J."/>
            <person name="Andreopoulos W."/>
            <person name="Hayes R.D."/>
            <person name="Ng V."/>
            <person name="Grigoriev I.V."/>
            <person name="Jackson S.A."/>
            <person name="Sutton T.D.S."/>
            <person name="Dobson A.D.W."/>
            <person name="Rama T."/>
        </authorList>
    </citation>
    <scope>NUCLEOTIDE SEQUENCE</scope>
    <source>
        <strain evidence="2">TRa018bII</strain>
    </source>
</reference>
<dbReference type="Gene3D" id="3.40.50.1820">
    <property type="entry name" value="alpha/beta hydrolase"/>
    <property type="match status" value="1"/>
</dbReference>
<evidence type="ECO:0000259" key="1">
    <source>
        <dbReference type="Pfam" id="PF00561"/>
    </source>
</evidence>